<dbReference type="EMBL" id="MN740361">
    <property type="protein sequence ID" value="QHU02631.1"/>
    <property type="molecule type" value="Genomic_DNA"/>
</dbReference>
<evidence type="ECO:0000256" key="1">
    <source>
        <dbReference type="SAM" id="MobiDB-lite"/>
    </source>
</evidence>
<dbReference type="AlphaFoldDB" id="A0A6C0JCM3"/>
<name>A0A6C0JCM3_9ZZZZ</name>
<reference evidence="2" key="1">
    <citation type="journal article" date="2020" name="Nature">
        <title>Giant virus diversity and host interactions through global metagenomics.</title>
        <authorList>
            <person name="Schulz F."/>
            <person name="Roux S."/>
            <person name="Paez-Espino D."/>
            <person name="Jungbluth S."/>
            <person name="Walsh D.A."/>
            <person name="Denef V.J."/>
            <person name="McMahon K.D."/>
            <person name="Konstantinidis K.T."/>
            <person name="Eloe-Fadrosh E.A."/>
            <person name="Kyrpides N.C."/>
            <person name="Woyke T."/>
        </authorList>
    </citation>
    <scope>NUCLEOTIDE SEQUENCE</scope>
    <source>
        <strain evidence="2">GVMAG-M-3300025880-76</strain>
    </source>
</reference>
<sequence>MQSRIEKKIASHIHKFADLIKCELQKKDCSTEAICELIDNYHPLHLLPDDFNKRKRNKNQISQEARCCANRGNGEQCTRRRRDGILFCGTHQKGHPHGTINSPLEDDNEPHGPSKMTVFTKDEDGIIVYEDKDGVKYDPEAVLKGNTELPLITVP</sequence>
<protein>
    <submittedName>
        <fullName evidence="2">Uncharacterized protein</fullName>
    </submittedName>
</protein>
<organism evidence="2">
    <name type="scientific">viral metagenome</name>
    <dbReference type="NCBI Taxonomy" id="1070528"/>
    <lineage>
        <taxon>unclassified sequences</taxon>
        <taxon>metagenomes</taxon>
        <taxon>organismal metagenomes</taxon>
    </lineage>
</organism>
<feature type="region of interest" description="Disordered" evidence="1">
    <location>
        <begin position="90"/>
        <end position="117"/>
    </location>
</feature>
<evidence type="ECO:0000313" key="2">
    <source>
        <dbReference type="EMBL" id="QHU02631.1"/>
    </source>
</evidence>
<accession>A0A6C0JCM3</accession>
<proteinExistence type="predicted"/>